<sequence length="17" mass="1775">MIGGSQWANGRGSIRKG</sequence>
<dbReference type="AlphaFoldDB" id="A0A2P2PZN7"/>
<evidence type="ECO:0000313" key="1">
    <source>
        <dbReference type="EMBL" id="MBX60188.1"/>
    </source>
</evidence>
<reference evidence="1" key="1">
    <citation type="submission" date="2018-02" db="EMBL/GenBank/DDBJ databases">
        <title>Rhizophora mucronata_Transcriptome.</title>
        <authorList>
            <person name="Meera S.P."/>
            <person name="Sreeshan A."/>
            <person name="Augustine A."/>
        </authorList>
    </citation>
    <scope>NUCLEOTIDE SEQUENCE</scope>
    <source>
        <tissue evidence="1">Leaf</tissue>
    </source>
</reference>
<name>A0A2P2PZN7_RHIMU</name>
<organism evidence="1">
    <name type="scientific">Rhizophora mucronata</name>
    <name type="common">Asiatic mangrove</name>
    <dbReference type="NCBI Taxonomy" id="61149"/>
    <lineage>
        <taxon>Eukaryota</taxon>
        <taxon>Viridiplantae</taxon>
        <taxon>Streptophyta</taxon>
        <taxon>Embryophyta</taxon>
        <taxon>Tracheophyta</taxon>
        <taxon>Spermatophyta</taxon>
        <taxon>Magnoliopsida</taxon>
        <taxon>eudicotyledons</taxon>
        <taxon>Gunneridae</taxon>
        <taxon>Pentapetalae</taxon>
        <taxon>rosids</taxon>
        <taxon>fabids</taxon>
        <taxon>Malpighiales</taxon>
        <taxon>Rhizophoraceae</taxon>
        <taxon>Rhizophora</taxon>
    </lineage>
</organism>
<accession>A0A2P2PZN7</accession>
<protein>
    <submittedName>
        <fullName evidence="1">Uncharacterized protein</fullName>
    </submittedName>
</protein>
<dbReference type="EMBL" id="GGEC01079704">
    <property type="protein sequence ID" value="MBX60188.1"/>
    <property type="molecule type" value="Transcribed_RNA"/>
</dbReference>
<proteinExistence type="predicted"/>